<keyword evidence="2" id="KW-1185">Reference proteome</keyword>
<sequence>MAKVKTNMTRKFVGMTSQTILRDLYAFWVRKLLLPELRGAREDLVQAYSPQLYYKIARAWHSAFCHQLRTVRLPASWREAAAAVHRKLGGRGDLLQALPPVGKRGRRLRLQQEQPKRDFIRFAVFFLRAFVPASIAKAAAKDSAAAAAIISRHEPNLRAALYSTLAAFFQFLVGRAPGCRITATAFVLAAIAPCPFGYLVEPAFIYGVLRNSPPETLHSLASLRRVATSKPCPDFKRDLLQLLMVNGVTADDMSRASNLKRDLAKLILPVEQIVAEKEEELRKMEKIGLKDLLQKDGEDAAVTETLEGLKGGLDDLFAKSGVPGNKNAENNVQKAAEVHFSDPDTAAAKAYFDRVRLLVDGNAARDGFLDLPSTDFQALMEKTVHDFEEEDRNNTQRTPFKVDRSLDIKQQTEEAILQARGGRLRVEPFIPKKKEE</sequence>
<dbReference type="RefSeq" id="XP_013230138.1">
    <property type="nucleotide sequence ID" value="XM_013374684.1"/>
</dbReference>
<organism evidence="1 2">
    <name type="scientific">Eimeria tenella</name>
    <name type="common">Coccidian parasite</name>
    <dbReference type="NCBI Taxonomy" id="5802"/>
    <lineage>
        <taxon>Eukaryota</taxon>
        <taxon>Sar</taxon>
        <taxon>Alveolata</taxon>
        <taxon>Apicomplexa</taxon>
        <taxon>Conoidasida</taxon>
        <taxon>Coccidia</taxon>
        <taxon>Eucoccidiorida</taxon>
        <taxon>Eimeriorina</taxon>
        <taxon>Eimeriidae</taxon>
        <taxon>Eimeria</taxon>
    </lineage>
</organism>
<name>U6KR20_EIMTE</name>
<evidence type="ECO:0000313" key="1">
    <source>
        <dbReference type="EMBL" id="CDJ39383.1"/>
    </source>
</evidence>
<dbReference type="Proteomes" id="UP000030747">
    <property type="component" value="Unassembled WGS sequence"/>
</dbReference>
<proteinExistence type="predicted"/>
<dbReference type="VEuPathDB" id="ToxoDB:ETH_00015980"/>
<gene>
    <name evidence="1" type="ORF">ETH_00015980</name>
</gene>
<accession>U6KR20</accession>
<reference evidence="1" key="1">
    <citation type="submission" date="2013-10" db="EMBL/GenBank/DDBJ databases">
        <title>Genomic analysis of the causative agents of coccidiosis in chickens.</title>
        <authorList>
            <person name="Reid A.J."/>
            <person name="Blake D."/>
            <person name="Billington K."/>
            <person name="Browne H."/>
            <person name="Dunn M."/>
            <person name="Hung S."/>
            <person name="Kawahara F."/>
            <person name="Miranda-Saavedra D."/>
            <person name="Mourier T."/>
            <person name="Nagra H."/>
            <person name="Otto T.D."/>
            <person name="Rawlings N."/>
            <person name="Sanchez A."/>
            <person name="Sanders M."/>
            <person name="Subramaniam C."/>
            <person name="Tay Y."/>
            <person name="Dear P."/>
            <person name="Doerig C."/>
            <person name="Gruber A."/>
            <person name="Parkinson J."/>
            <person name="Shirley M."/>
            <person name="Wan K.L."/>
            <person name="Berriman M."/>
            <person name="Tomley F."/>
            <person name="Pain A."/>
        </authorList>
    </citation>
    <scope>NUCLEOTIDE SEQUENCE [LARGE SCALE GENOMIC DNA]</scope>
    <source>
        <strain evidence="1">Houghton</strain>
    </source>
</reference>
<evidence type="ECO:0000313" key="2">
    <source>
        <dbReference type="Proteomes" id="UP000030747"/>
    </source>
</evidence>
<protein>
    <submittedName>
        <fullName evidence="1">Uncharacterized protein</fullName>
    </submittedName>
</protein>
<dbReference type="OMA" id="WHSAFCH"/>
<dbReference type="EMBL" id="HG674344">
    <property type="protein sequence ID" value="CDJ39383.1"/>
    <property type="molecule type" value="Genomic_DNA"/>
</dbReference>
<dbReference type="OrthoDB" id="354286at2759"/>
<reference evidence="1" key="2">
    <citation type="submission" date="2013-10" db="EMBL/GenBank/DDBJ databases">
        <authorList>
            <person name="Aslett M."/>
        </authorList>
    </citation>
    <scope>NUCLEOTIDE SEQUENCE [LARGE SCALE GENOMIC DNA]</scope>
    <source>
        <strain evidence="1">Houghton</strain>
    </source>
</reference>
<dbReference type="GeneID" id="25252350"/>
<dbReference type="VEuPathDB" id="ToxoDB:ETH2_0642100"/>
<dbReference type="AlphaFoldDB" id="U6KR20"/>